<organism evidence="1 2">
    <name type="scientific">Patiriisocius hiemis</name>
    <dbReference type="NCBI Taxonomy" id="3075604"/>
    <lineage>
        <taxon>Bacteria</taxon>
        <taxon>Pseudomonadati</taxon>
        <taxon>Bacteroidota</taxon>
        <taxon>Flavobacteriia</taxon>
        <taxon>Flavobacteriales</taxon>
        <taxon>Flavobacteriaceae</taxon>
        <taxon>Patiriisocius</taxon>
    </lineage>
</organism>
<sequence length="120" mass="13892">MKLIFVYNANAGKINALLDSAHKMVSPATYNCNLCDITFGIFSENTIWKNFRESSEIEMVFLHKDEFLKQYKSKWLPKYDFPVILSEENGALEVFISTETLNQIKTASELIRLIETSFRV</sequence>
<dbReference type="RefSeq" id="WP_311332719.1">
    <property type="nucleotide sequence ID" value="NZ_JAVRHZ010000003.1"/>
</dbReference>
<keyword evidence="2" id="KW-1185">Reference proteome</keyword>
<comment type="caution">
    <text evidence="1">The sequence shown here is derived from an EMBL/GenBank/DDBJ whole genome shotgun (WGS) entry which is preliminary data.</text>
</comment>
<reference evidence="1 2" key="1">
    <citation type="submission" date="2023-09" db="EMBL/GenBank/DDBJ databases">
        <authorList>
            <person name="Rey-Velasco X."/>
        </authorList>
    </citation>
    <scope>NUCLEOTIDE SEQUENCE [LARGE SCALE GENOMIC DNA]</scope>
    <source>
        <strain evidence="1 2">W242</strain>
    </source>
</reference>
<proteinExistence type="predicted"/>
<evidence type="ECO:0000313" key="1">
    <source>
        <dbReference type="EMBL" id="MDT0555767.1"/>
    </source>
</evidence>
<accession>A0ABU2YDC8</accession>
<name>A0ABU2YDC8_9FLAO</name>
<evidence type="ECO:0000313" key="2">
    <source>
        <dbReference type="Proteomes" id="UP001254488"/>
    </source>
</evidence>
<protein>
    <submittedName>
        <fullName evidence="1">GTPase</fullName>
    </submittedName>
</protein>
<dbReference type="EMBL" id="JAVRHZ010000003">
    <property type="protein sequence ID" value="MDT0555767.1"/>
    <property type="molecule type" value="Genomic_DNA"/>
</dbReference>
<dbReference type="Proteomes" id="UP001254488">
    <property type="component" value="Unassembled WGS sequence"/>
</dbReference>
<gene>
    <name evidence="1" type="ORF">RM538_07120</name>
</gene>